<dbReference type="EMBL" id="JACMRX010000005">
    <property type="protein sequence ID" value="KAF7990034.1"/>
    <property type="molecule type" value="Genomic_DNA"/>
</dbReference>
<protein>
    <submittedName>
        <fullName evidence="1">Uncharacterized protein</fullName>
    </submittedName>
</protein>
<organism evidence="1 2">
    <name type="scientific">Aphidius gifuensis</name>
    <name type="common">Parasitoid wasp</name>
    <dbReference type="NCBI Taxonomy" id="684658"/>
    <lineage>
        <taxon>Eukaryota</taxon>
        <taxon>Metazoa</taxon>
        <taxon>Ecdysozoa</taxon>
        <taxon>Arthropoda</taxon>
        <taxon>Hexapoda</taxon>
        <taxon>Insecta</taxon>
        <taxon>Pterygota</taxon>
        <taxon>Neoptera</taxon>
        <taxon>Endopterygota</taxon>
        <taxon>Hymenoptera</taxon>
        <taxon>Apocrita</taxon>
        <taxon>Ichneumonoidea</taxon>
        <taxon>Braconidae</taxon>
        <taxon>Aphidiinae</taxon>
        <taxon>Aphidius</taxon>
    </lineage>
</organism>
<name>A0A835CNZ2_APHGI</name>
<accession>A0A835CNZ2</accession>
<gene>
    <name evidence="1" type="ORF">HCN44_008708</name>
</gene>
<sequence>MNILIMEEEKINKDKQLFTDAFNICWELLKEKNYYLNDRENVSLYSDTALNYGENMFEVMVVILRNIITSNINKIHVNDTPIYQQTTPDNCNDFYNYNNIDAAIDAVVNSRDSYEKDNANIDAAIDAVVKSCHSYENIDEEATVDTARMFKPNEEERDIVNRNYNRIQGVIHYGSTATTSSNDNNLCASKSNEFIGNNETNLLKRNYMDTDIDIKNEPIDIEDFIGIFNIPQKEKSTEDLDDQRNKNDSYANKNKLLNDYVHRKCIEHKNSGYRLTHEVVRNFGYEAAYKLNMQNLNFAGGISWLRNFKNIYNITGEDFDLKINDLPKKDENISTKLIKTKCPHCNLKGDNLLKRDENISKKSIEKNCQNFDLKIDNLPKKDQNISTKSIEKNCQNFDLNINNLQNKDQNISTKQIEKNCQNFDLNINNLPNKDQNISTKPIEKNCQNNSTTDSVNTPTIKDSRENLEKKMENAIRYEKKVKLVDLSYKNPTWSVKKLRKTSGATNISSVERLEKWRNQLKIKKTKSEMFQLINNWVYKKIIDYENKYEITDNQIKQWSIEAKKKFMFKNLHLSSSSNNWLKQFKQNFELTCHYFDLKINPNNGSIEESSAKKIHIPHELKVKVVKLSNEKPSWNIDVLKNHTDCVDLNSDKQLDDWKKKIKKEQSIRDKYDKIYNFIYDKCSSHKNKRKYKKITRKMLIDWRDEAKKDFGFHELPDVEFSPEWISKLKKQFLME</sequence>
<evidence type="ECO:0000313" key="2">
    <source>
        <dbReference type="Proteomes" id="UP000639338"/>
    </source>
</evidence>
<dbReference type="OrthoDB" id="7691932at2759"/>
<keyword evidence="2" id="KW-1185">Reference proteome</keyword>
<comment type="caution">
    <text evidence="1">The sequence shown here is derived from an EMBL/GenBank/DDBJ whole genome shotgun (WGS) entry which is preliminary data.</text>
</comment>
<reference evidence="1 2" key="1">
    <citation type="submission" date="2020-08" db="EMBL/GenBank/DDBJ databases">
        <title>Aphidius gifuensis genome sequencing and assembly.</title>
        <authorList>
            <person name="Du Z."/>
        </authorList>
    </citation>
    <scope>NUCLEOTIDE SEQUENCE [LARGE SCALE GENOMIC DNA]</scope>
    <source>
        <strain evidence="1">YNYX2018</strain>
        <tissue evidence="1">Adults</tissue>
    </source>
</reference>
<dbReference type="AlphaFoldDB" id="A0A835CNZ2"/>
<proteinExistence type="predicted"/>
<evidence type="ECO:0000313" key="1">
    <source>
        <dbReference type="EMBL" id="KAF7990034.1"/>
    </source>
</evidence>
<dbReference type="Proteomes" id="UP000639338">
    <property type="component" value="Unassembled WGS sequence"/>
</dbReference>